<feature type="binding site" evidence="9">
    <location>
        <begin position="41"/>
        <end position="42"/>
    </location>
    <ligand>
        <name>substrate</name>
    </ligand>
</feature>
<comment type="subcellular location">
    <subcellularLocation>
        <location evidence="9">Cytoplasm</location>
    </subcellularLocation>
</comment>
<dbReference type="FunFam" id="3.40.1160.10:FF:000004">
    <property type="entry name" value="Acetylglutamate kinase"/>
    <property type="match status" value="1"/>
</dbReference>
<evidence type="ECO:0000313" key="11">
    <source>
        <dbReference type="EMBL" id="RBP00389.1"/>
    </source>
</evidence>
<keyword evidence="4 9" id="KW-0808">Transferase</keyword>
<dbReference type="GO" id="GO:0005524">
    <property type="term" value="F:ATP binding"/>
    <property type="evidence" value="ECO:0007669"/>
    <property type="project" value="UniProtKB-UniRule"/>
</dbReference>
<dbReference type="Pfam" id="PF00696">
    <property type="entry name" value="AA_kinase"/>
    <property type="match status" value="1"/>
</dbReference>
<dbReference type="HAMAP" id="MF_00082">
    <property type="entry name" value="ArgB"/>
    <property type="match status" value="1"/>
</dbReference>
<dbReference type="PIRSF" id="PIRSF000728">
    <property type="entry name" value="NAGK"/>
    <property type="match status" value="1"/>
</dbReference>
<evidence type="ECO:0000259" key="10">
    <source>
        <dbReference type="Pfam" id="PF00696"/>
    </source>
</evidence>
<dbReference type="UniPathway" id="UPA00068">
    <property type="reaction ID" value="UER00107"/>
</dbReference>
<gene>
    <name evidence="9" type="primary">argB</name>
    <name evidence="11" type="ORF">DES48_102150</name>
</gene>
<comment type="similarity">
    <text evidence="9">Belongs to the acetylglutamate kinase family. ArgB subfamily.</text>
</comment>
<dbReference type="STRING" id="200904.GCA_900168775_00426"/>
<evidence type="ECO:0000256" key="7">
    <source>
        <dbReference type="ARBA" id="ARBA00022840"/>
    </source>
</evidence>
<dbReference type="NCBIfam" id="TIGR00761">
    <property type="entry name" value="argB"/>
    <property type="match status" value="1"/>
</dbReference>
<dbReference type="PANTHER" id="PTHR23342">
    <property type="entry name" value="N-ACETYLGLUTAMATE SYNTHASE"/>
    <property type="match status" value="1"/>
</dbReference>
<dbReference type="GO" id="GO:0003991">
    <property type="term" value="F:acetylglutamate kinase activity"/>
    <property type="evidence" value="ECO:0007669"/>
    <property type="project" value="UniProtKB-UniRule"/>
</dbReference>
<dbReference type="PANTHER" id="PTHR23342:SF0">
    <property type="entry name" value="N-ACETYLGLUTAMATE SYNTHASE, MITOCHONDRIAL"/>
    <property type="match status" value="1"/>
</dbReference>
<dbReference type="GO" id="GO:0005737">
    <property type="term" value="C:cytoplasm"/>
    <property type="evidence" value="ECO:0007669"/>
    <property type="project" value="UniProtKB-SubCell"/>
</dbReference>
<dbReference type="InterPro" id="IPR001048">
    <property type="entry name" value="Asp/Glu/Uridylate_kinase"/>
</dbReference>
<dbReference type="SUPFAM" id="SSF53633">
    <property type="entry name" value="Carbamate kinase-like"/>
    <property type="match status" value="1"/>
</dbReference>
<dbReference type="Proteomes" id="UP000252254">
    <property type="component" value="Unassembled WGS sequence"/>
</dbReference>
<dbReference type="InterPro" id="IPR004662">
    <property type="entry name" value="AcgluKinase_fam"/>
</dbReference>
<dbReference type="InterPro" id="IPR037528">
    <property type="entry name" value="ArgB"/>
</dbReference>
<feature type="domain" description="Aspartate/glutamate/uridylate kinase" evidence="10">
    <location>
        <begin position="3"/>
        <end position="234"/>
    </location>
</feature>
<comment type="function">
    <text evidence="9">Catalyzes the ATP-dependent phosphorylation of N-acetyl-L-glutamate.</text>
</comment>
<evidence type="ECO:0000256" key="4">
    <source>
        <dbReference type="ARBA" id="ARBA00022679"/>
    </source>
</evidence>
<sequence length="267" mass="28914">MDYIVIKCGGSIIDQLSPDFYKNVIELQKQKQVQPIIVHGGGPMISTRLKQMNVATTFVDGLRVTTKEVLDVVEMVLSGSVNKQMVRALLQQGGQAMGLSGIDGYLLHAKPITDINKYGFVGEVEHVNVTFLKNIIAHDYIPIISPIAIGEQNQRYNINADLAAAAIAQALHANLCFISDIPGILVDKNGQKHPLHETTKKQIESLIASNIIYGGMIPKVQAALTALEQGAPCVAILDGMKTNSLTDFIAGKQVGTSIQLEEVSHVY</sequence>
<keyword evidence="12" id="KW-1185">Reference proteome</keyword>
<keyword evidence="5 9" id="KW-0547">Nucleotide-binding</keyword>
<protein>
    <recommendedName>
        <fullName evidence="9">Acetylglutamate kinase</fullName>
        <ecNumber evidence="9">2.7.2.8</ecNumber>
    </recommendedName>
    <alternativeName>
        <fullName evidence="9">N-acetyl-L-glutamate 5-phosphotransferase</fullName>
    </alternativeName>
    <alternativeName>
        <fullName evidence="9">NAG kinase</fullName>
        <shortName evidence="9">NAGK</shortName>
    </alternativeName>
</protein>
<organism evidence="11 12">
    <name type="scientific">Paraliobacillus ryukyuensis</name>
    <dbReference type="NCBI Taxonomy" id="200904"/>
    <lineage>
        <taxon>Bacteria</taxon>
        <taxon>Bacillati</taxon>
        <taxon>Bacillota</taxon>
        <taxon>Bacilli</taxon>
        <taxon>Bacillales</taxon>
        <taxon>Bacillaceae</taxon>
        <taxon>Paraliobacillus</taxon>
    </lineage>
</organism>
<name>A0A366EG32_9BACI</name>
<evidence type="ECO:0000256" key="3">
    <source>
        <dbReference type="ARBA" id="ARBA00022605"/>
    </source>
</evidence>
<keyword evidence="3 9" id="KW-0028">Amino-acid biosynthesis</keyword>
<evidence type="ECO:0000256" key="9">
    <source>
        <dbReference type="HAMAP-Rule" id="MF_00082"/>
    </source>
</evidence>
<evidence type="ECO:0000313" key="12">
    <source>
        <dbReference type="Proteomes" id="UP000252254"/>
    </source>
</evidence>
<comment type="pathway">
    <text evidence="1 9">Amino-acid biosynthesis; L-arginine biosynthesis; N(2)-acetyl-L-ornithine from L-glutamate: step 2/4.</text>
</comment>
<dbReference type="EC" id="2.7.2.8" evidence="9"/>
<evidence type="ECO:0000256" key="6">
    <source>
        <dbReference type="ARBA" id="ARBA00022777"/>
    </source>
</evidence>
<keyword evidence="7 9" id="KW-0067">ATP-binding</keyword>
<dbReference type="AlphaFoldDB" id="A0A366EG32"/>
<dbReference type="RefSeq" id="WP_113867074.1">
    <property type="nucleotide sequence ID" value="NZ_BAABQN010000002.1"/>
</dbReference>
<comment type="caution">
    <text evidence="11">The sequence shown here is derived from an EMBL/GenBank/DDBJ whole genome shotgun (WGS) entry which is preliminary data.</text>
</comment>
<proteinExistence type="inferred from homology"/>
<keyword evidence="6 9" id="KW-0418">Kinase</keyword>
<feature type="site" description="Transition state stabilizer" evidence="9">
    <location>
        <position position="7"/>
    </location>
</feature>
<dbReference type="GO" id="GO:0042450">
    <property type="term" value="P:L-arginine biosynthetic process via ornithine"/>
    <property type="evidence" value="ECO:0007669"/>
    <property type="project" value="UniProtKB-UniRule"/>
</dbReference>
<keyword evidence="9" id="KW-0963">Cytoplasm</keyword>
<dbReference type="CDD" id="cd04238">
    <property type="entry name" value="AAK_NAGK-like"/>
    <property type="match status" value="1"/>
</dbReference>
<evidence type="ECO:0000256" key="8">
    <source>
        <dbReference type="ARBA" id="ARBA00048141"/>
    </source>
</evidence>
<reference evidence="11 12" key="1">
    <citation type="submission" date="2018-06" db="EMBL/GenBank/DDBJ databases">
        <title>Genomic Encyclopedia of Type Strains, Phase IV (KMG-IV): sequencing the most valuable type-strain genomes for metagenomic binning, comparative biology and taxonomic classification.</title>
        <authorList>
            <person name="Goeker M."/>
        </authorList>
    </citation>
    <scope>NUCLEOTIDE SEQUENCE [LARGE SCALE GENOMIC DNA]</scope>
    <source>
        <strain evidence="11 12">DSM 15140</strain>
    </source>
</reference>
<accession>A0A366EG32</accession>
<feature type="binding site" evidence="9">
    <location>
        <position position="63"/>
    </location>
    <ligand>
        <name>substrate</name>
    </ligand>
</feature>
<dbReference type="Gene3D" id="3.40.1160.10">
    <property type="entry name" value="Acetylglutamate kinase-like"/>
    <property type="match status" value="1"/>
</dbReference>
<evidence type="ECO:0000256" key="1">
    <source>
        <dbReference type="ARBA" id="ARBA00004828"/>
    </source>
</evidence>
<comment type="catalytic activity">
    <reaction evidence="8 9">
        <text>N-acetyl-L-glutamate + ATP = N-acetyl-L-glutamyl 5-phosphate + ADP</text>
        <dbReference type="Rhea" id="RHEA:14629"/>
        <dbReference type="ChEBI" id="CHEBI:30616"/>
        <dbReference type="ChEBI" id="CHEBI:44337"/>
        <dbReference type="ChEBI" id="CHEBI:57936"/>
        <dbReference type="ChEBI" id="CHEBI:456216"/>
        <dbReference type="EC" id="2.7.2.8"/>
    </reaction>
</comment>
<feature type="site" description="Transition state stabilizer" evidence="9">
    <location>
        <position position="219"/>
    </location>
</feature>
<feature type="binding site" evidence="9">
    <location>
        <position position="157"/>
    </location>
    <ligand>
        <name>substrate</name>
    </ligand>
</feature>
<evidence type="ECO:0000256" key="5">
    <source>
        <dbReference type="ARBA" id="ARBA00022741"/>
    </source>
</evidence>
<dbReference type="InterPro" id="IPR036393">
    <property type="entry name" value="AceGlu_kinase-like_sf"/>
</dbReference>
<keyword evidence="2 9" id="KW-0055">Arginine biosynthesis</keyword>
<dbReference type="EMBL" id="QNRI01000002">
    <property type="protein sequence ID" value="RBP00389.1"/>
    <property type="molecule type" value="Genomic_DNA"/>
</dbReference>
<evidence type="ECO:0000256" key="2">
    <source>
        <dbReference type="ARBA" id="ARBA00022571"/>
    </source>
</evidence>
<dbReference type="OrthoDB" id="9803155at2"/>